<dbReference type="SUPFAM" id="SSF46785">
    <property type="entry name" value="Winged helix' DNA-binding domain"/>
    <property type="match status" value="1"/>
</dbReference>
<dbReference type="PROSITE" id="PS50949">
    <property type="entry name" value="HTH_GNTR"/>
    <property type="match status" value="1"/>
</dbReference>
<dbReference type="PANTHER" id="PTHR43537">
    <property type="entry name" value="TRANSCRIPTIONAL REGULATOR, GNTR FAMILY"/>
    <property type="match status" value="1"/>
</dbReference>
<dbReference type="Pfam" id="PF07729">
    <property type="entry name" value="FCD"/>
    <property type="match status" value="1"/>
</dbReference>
<keyword evidence="3" id="KW-0804">Transcription</keyword>
<name>A0ABU5N7K8_9MICO</name>
<dbReference type="Gene3D" id="1.10.10.10">
    <property type="entry name" value="Winged helix-like DNA-binding domain superfamily/Winged helix DNA-binding domain"/>
    <property type="match status" value="1"/>
</dbReference>
<evidence type="ECO:0000256" key="1">
    <source>
        <dbReference type="ARBA" id="ARBA00023015"/>
    </source>
</evidence>
<dbReference type="PANTHER" id="PTHR43537:SF44">
    <property type="entry name" value="GNTR FAMILY REGULATORY PROTEIN"/>
    <property type="match status" value="1"/>
</dbReference>
<dbReference type="Pfam" id="PF00392">
    <property type="entry name" value="GntR"/>
    <property type="match status" value="1"/>
</dbReference>
<feature type="domain" description="HTH gntR-type" evidence="4">
    <location>
        <begin position="4"/>
        <end position="72"/>
    </location>
</feature>
<evidence type="ECO:0000256" key="2">
    <source>
        <dbReference type="ARBA" id="ARBA00023125"/>
    </source>
</evidence>
<dbReference type="InterPro" id="IPR011711">
    <property type="entry name" value="GntR_C"/>
</dbReference>
<dbReference type="InterPro" id="IPR008920">
    <property type="entry name" value="TF_FadR/GntR_C"/>
</dbReference>
<evidence type="ECO:0000313" key="5">
    <source>
        <dbReference type="EMBL" id="MDZ8162056.1"/>
    </source>
</evidence>
<evidence type="ECO:0000259" key="4">
    <source>
        <dbReference type="PROSITE" id="PS50949"/>
    </source>
</evidence>
<dbReference type="Gene3D" id="1.20.120.530">
    <property type="entry name" value="GntR ligand-binding domain-like"/>
    <property type="match status" value="1"/>
</dbReference>
<dbReference type="InterPro" id="IPR000524">
    <property type="entry name" value="Tscrpt_reg_HTH_GntR"/>
</dbReference>
<dbReference type="SMART" id="SM00895">
    <property type="entry name" value="FCD"/>
    <property type="match status" value="1"/>
</dbReference>
<dbReference type="EMBL" id="JAWJYN010000002">
    <property type="protein sequence ID" value="MDZ8162056.1"/>
    <property type="molecule type" value="Genomic_DNA"/>
</dbReference>
<gene>
    <name evidence="5" type="ORF">R2Q92_09395</name>
</gene>
<dbReference type="CDD" id="cd07377">
    <property type="entry name" value="WHTH_GntR"/>
    <property type="match status" value="1"/>
</dbReference>
<sequence length="236" mass="25747">MAKSRLSNAIVVDYMRRIGSHDIEPGTPLPPESALCREYGVGRSVVRDALQALDAKGFVIVRQGSVAVVAPRHRWHVLDKDFLDATNPAEYFPLLQEARELLEPALARIAAARISDHQLTEMVALNTQLAAQHEDPERHAELDIAFHDALARATDNVILVSLHSSITGLGQHTRIAAAAVPGAIDRAVFWHEQIIDALRAGDATGASSAMHLHLTQVREDLRTTQPGHPEDPGEES</sequence>
<keyword evidence="1" id="KW-0805">Transcription regulation</keyword>
<organism evidence="5 6">
    <name type="scientific">Microbacterium aquimaris</name>
    <dbReference type="NCBI Taxonomy" id="459816"/>
    <lineage>
        <taxon>Bacteria</taxon>
        <taxon>Bacillati</taxon>
        <taxon>Actinomycetota</taxon>
        <taxon>Actinomycetes</taxon>
        <taxon>Micrococcales</taxon>
        <taxon>Microbacteriaceae</taxon>
        <taxon>Microbacterium</taxon>
    </lineage>
</organism>
<dbReference type="InterPro" id="IPR036390">
    <property type="entry name" value="WH_DNA-bd_sf"/>
</dbReference>
<evidence type="ECO:0000256" key="3">
    <source>
        <dbReference type="ARBA" id="ARBA00023163"/>
    </source>
</evidence>
<dbReference type="PRINTS" id="PR00035">
    <property type="entry name" value="HTHGNTR"/>
</dbReference>
<comment type="caution">
    <text evidence="5">The sequence shown here is derived from an EMBL/GenBank/DDBJ whole genome shotgun (WGS) entry which is preliminary data.</text>
</comment>
<dbReference type="InterPro" id="IPR036388">
    <property type="entry name" value="WH-like_DNA-bd_sf"/>
</dbReference>
<dbReference type="SUPFAM" id="SSF48008">
    <property type="entry name" value="GntR ligand-binding domain-like"/>
    <property type="match status" value="1"/>
</dbReference>
<dbReference type="Proteomes" id="UP001291912">
    <property type="component" value="Unassembled WGS sequence"/>
</dbReference>
<protein>
    <submittedName>
        <fullName evidence="5">FCD domain-containing protein</fullName>
    </submittedName>
</protein>
<keyword evidence="6" id="KW-1185">Reference proteome</keyword>
<dbReference type="RefSeq" id="WP_194424550.1">
    <property type="nucleotide sequence ID" value="NZ_BAAAPT010000002.1"/>
</dbReference>
<accession>A0ABU5N7K8</accession>
<evidence type="ECO:0000313" key="6">
    <source>
        <dbReference type="Proteomes" id="UP001291912"/>
    </source>
</evidence>
<dbReference type="SMART" id="SM00345">
    <property type="entry name" value="HTH_GNTR"/>
    <property type="match status" value="1"/>
</dbReference>
<reference evidence="5 6" key="1">
    <citation type="submission" date="2023-10" db="EMBL/GenBank/DDBJ databases">
        <title>Microbacterium xanthum sp. nov., isolated from seaweed.</title>
        <authorList>
            <person name="Lee S.D."/>
        </authorList>
    </citation>
    <scope>NUCLEOTIDE SEQUENCE [LARGE SCALE GENOMIC DNA]</scope>
    <source>
        <strain evidence="5 6">KCTC 19124</strain>
    </source>
</reference>
<keyword evidence="2" id="KW-0238">DNA-binding</keyword>
<proteinExistence type="predicted"/>